<comment type="caution">
    <text evidence="1">The sequence shown here is derived from an EMBL/GenBank/DDBJ whole genome shotgun (WGS) entry which is preliminary data.</text>
</comment>
<dbReference type="AlphaFoldDB" id="A0A9N9ETE1"/>
<protein>
    <submittedName>
        <fullName evidence="1">10798_t:CDS:1</fullName>
    </submittedName>
</protein>
<evidence type="ECO:0000313" key="1">
    <source>
        <dbReference type="EMBL" id="CAG8690802.1"/>
    </source>
</evidence>
<dbReference type="EMBL" id="CAJVPV010015243">
    <property type="protein sequence ID" value="CAG8690802.1"/>
    <property type="molecule type" value="Genomic_DNA"/>
</dbReference>
<proteinExistence type="predicted"/>
<keyword evidence="2" id="KW-1185">Reference proteome</keyword>
<dbReference type="Proteomes" id="UP000789342">
    <property type="component" value="Unassembled WGS sequence"/>
</dbReference>
<gene>
    <name evidence="1" type="ORF">AMORRO_LOCUS11631</name>
</gene>
<reference evidence="1" key="1">
    <citation type="submission" date="2021-06" db="EMBL/GenBank/DDBJ databases">
        <authorList>
            <person name="Kallberg Y."/>
            <person name="Tangrot J."/>
            <person name="Rosling A."/>
        </authorList>
    </citation>
    <scope>NUCLEOTIDE SEQUENCE</scope>
    <source>
        <strain evidence="1">CL551</strain>
    </source>
</reference>
<sequence length="95" mass="10533">MSSPIIPPSVFIEYMQIKEVWLTKQFGKWSHPDADSITSLTPFALSSEILTIPQLLSFISKILIWNVSSPGGLHSRSMSFPDGSGQLFYTTIGTQ</sequence>
<evidence type="ECO:0000313" key="2">
    <source>
        <dbReference type="Proteomes" id="UP000789342"/>
    </source>
</evidence>
<organism evidence="1 2">
    <name type="scientific">Acaulospora morrowiae</name>
    <dbReference type="NCBI Taxonomy" id="94023"/>
    <lineage>
        <taxon>Eukaryota</taxon>
        <taxon>Fungi</taxon>
        <taxon>Fungi incertae sedis</taxon>
        <taxon>Mucoromycota</taxon>
        <taxon>Glomeromycotina</taxon>
        <taxon>Glomeromycetes</taxon>
        <taxon>Diversisporales</taxon>
        <taxon>Acaulosporaceae</taxon>
        <taxon>Acaulospora</taxon>
    </lineage>
</organism>
<accession>A0A9N9ETE1</accession>
<name>A0A9N9ETE1_9GLOM</name>